<dbReference type="eggNOG" id="ENOG5032R3D">
    <property type="taxonomic scope" value="Bacteria"/>
</dbReference>
<keyword evidence="3" id="KW-1185">Reference proteome</keyword>
<accession>A2SKT5</accession>
<dbReference type="EMBL" id="CP000555">
    <property type="protein sequence ID" value="ABM96174.1"/>
    <property type="molecule type" value="Genomic_DNA"/>
</dbReference>
<feature type="domain" description="DUF2726" evidence="1">
    <location>
        <begin position="63"/>
        <end position="179"/>
    </location>
</feature>
<evidence type="ECO:0000259" key="1">
    <source>
        <dbReference type="Pfam" id="PF10881"/>
    </source>
</evidence>
<evidence type="ECO:0000313" key="3">
    <source>
        <dbReference type="Proteomes" id="UP000000366"/>
    </source>
</evidence>
<evidence type="ECO:0000313" key="2">
    <source>
        <dbReference type="EMBL" id="ABM96174.1"/>
    </source>
</evidence>
<dbReference type="InterPro" id="IPR024402">
    <property type="entry name" value="DUF2726"/>
</dbReference>
<reference evidence="2 3" key="1">
    <citation type="journal article" date="2007" name="J. Bacteriol.">
        <title>Whole-genome analysis of the methyl tert-butyl ether-degrading beta-proteobacterium Methylibium petroleiphilum PM1.</title>
        <authorList>
            <person name="Kane S.R."/>
            <person name="Chakicherla A.Y."/>
            <person name="Chain P.S.G."/>
            <person name="Schmidt R."/>
            <person name="Shin M.W."/>
            <person name="Legler T.C."/>
            <person name="Scow K.M."/>
            <person name="Larimer F.W."/>
            <person name="Lucas S.M."/>
            <person name="Richardson P.M."/>
            <person name="Hristova K.R."/>
        </authorList>
    </citation>
    <scope>NUCLEOTIDE SEQUENCE [LARGE SCALE GENOMIC DNA]</scope>
    <source>
        <strain evidence="3">ATCC BAA-1232 / LMG 22953 / PM1</strain>
    </source>
</reference>
<name>A2SKT5_METPP</name>
<dbReference type="Proteomes" id="UP000000366">
    <property type="component" value="Chromosome"/>
</dbReference>
<dbReference type="AlphaFoldDB" id="A2SKT5"/>
<proteinExistence type="predicted"/>
<dbReference type="STRING" id="420662.Mpe_A3221"/>
<dbReference type="KEGG" id="mpt:Mpe_A3221"/>
<organism evidence="2 3">
    <name type="scientific">Methylibium petroleiphilum (strain ATCC BAA-1232 / LMG 22953 / PM1)</name>
    <dbReference type="NCBI Taxonomy" id="420662"/>
    <lineage>
        <taxon>Bacteria</taxon>
        <taxon>Pseudomonadati</taxon>
        <taxon>Pseudomonadota</taxon>
        <taxon>Betaproteobacteria</taxon>
        <taxon>Burkholderiales</taxon>
        <taxon>Sphaerotilaceae</taxon>
        <taxon>Methylibium</taxon>
    </lineage>
</organism>
<dbReference type="Pfam" id="PF10881">
    <property type="entry name" value="DUF2726"/>
    <property type="match status" value="1"/>
</dbReference>
<dbReference type="HOGENOM" id="CLU_1041355_0_0_4"/>
<sequence length="267" mass="29422">MTMMGDPMVLQALAVLLAGLMLVVLARRRGGRERPESPGRDKQRDKRVEALDTVAAWPPEATRVLTLKERKAQLVLQQALPEYTVLAQVPLARFIRVPTRNSYHEWMRRVGQICADLVVCDTVSQVIAVVEVRRPPGKDGERTVRRHERMDRVLQQAGIRVIVWNEDALPSVPMVRDQVVNTSQGLRTEDGGSRVRTRPAAVMPGVLVTEVAGSAAPAARPTMVTLQDVLEDLDREAADGATLAEPAQSTWFDDLSSASMPLDAPAR</sequence>
<protein>
    <recommendedName>
        <fullName evidence="1">DUF2726 domain-containing protein</fullName>
    </recommendedName>
</protein>
<gene>
    <name evidence="2" type="ordered locus">Mpe_A3221</name>
</gene>